<dbReference type="EMBL" id="QFQP01000003">
    <property type="protein sequence ID" value="PZR16829.1"/>
    <property type="molecule type" value="Genomic_DNA"/>
</dbReference>
<dbReference type="Gene3D" id="3.30.110.40">
    <property type="entry name" value="TusA-like domain"/>
    <property type="match status" value="1"/>
</dbReference>
<evidence type="ECO:0000259" key="1">
    <source>
        <dbReference type="Pfam" id="PF01206"/>
    </source>
</evidence>
<gene>
    <name evidence="2" type="ORF">DI536_06060</name>
</gene>
<dbReference type="Pfam" id="PF01206">
    <property type="entry name" value="TusA"/>
    <property type="match status" value="1"/>
</dbReference>
<dbReference type="InterPro" id="IPR036868">
    <property type="entry name" value="TusA-like_sf"/>
</dbReference>
<dbReference type="CDD" id="cd00291">
    <property type="entry name" value="SirA_YedF_YeeD"/>
    <property type="match status" value="1"/>
</dbReference>
<name>A0A2W5TMK8_9BACT</name>
<feature type="domain" description="UPF0033" evidence="1">
    <location>
        <begin position="14"/>
        <end position="76"/>
    </location>
</feature>
<dbReference type="Proteomes" id="UP000249061">
    <property type="component" value="Unassembled WGS sequence"/>
</dbReference>
<reference evidence="2 3" key="1">
    <citation type="submission" date="2017-08" db="EMBL/GenBank/DDBJ databases">
        <title>Infants hospitalized years apart are colonized by the same room-sourced microbial strains.</title>
        <authorList>
            <person name="Brooks B."/>
            <person name="Olm M.R."/>
            <person name="Firek B.A."/>
            <person name="Baker R."/>
            <person name="Thomas B.C."/>
            <person name="Morowitz M.J."/>
            <person name="Banfield J.F."/>
        </authorList>
    </citation>
    <scope>NUCLEOTIDE SEQUENCE [LARGE SCALE GENOMIC DNA]</scope>
    <source>
        <strain evidence="2">S2_003_000_R2_14</strain>
    </source>
</reference>
<proteinExistence type="predicted"/>
<accession>A0A2W5TMK8</accession>
<evidence type="ECO:0000313" key="2">
    <source>
        <dbReference type="EMBL" id="PZR16829.1"/>
    </source>
</evidence>
<evidence type="ECO:0000313" key="3">
    <source>
        <dbReference type="Proteomes" id="UP000249061"/>
    </source>
</evidence>
<comment type="caution">
    <text evidence="2">The sequence shown here is derived from an EMBL/GenBank/DDBJ whole genome shotgun (WGS) entry which is preliminary data.</text>
</comment>
<sequence>MYEPTRHRVSAFLVDARGKACPAPIIELAKALRTHASVELWADDPAAWADLEAFGQATGHRIEWPADTQPILRAVIDRAERP</sequence>
<dbReference type="InterPro" id="IPR001455">
    <property type="entry name" value="TusA-like"/>
</dbReference>
<organism evidence="2 3">
    <name type="scientific">Archangium gephyra</name>
    <dbReference type="NCBI Taxonomy" id="48"/>
    <lineage>
        <taxon>Bacteria</taxon>
        <taxon>Pseudomonadati</taxon>
        <taxon>Myxococcota</taxon>
        <taxon>Myxococcia</taxon>
        <taxon>Myxococcales</taxon>
        <taxon>Cystobacterineae</taxon>
        <taxon>Archangiaceae</taxon>
        <taxon>Archangium</taxon>
    </lineage>
</organism>
<protein>
    <submittedName>
        <fullName evidence="2">Response regulator SirA</fullName>
    </submittedName>
</protein>
<dbReference type="AlphaFoldDB" id="A0A2W5TMK8"/>
<dbReference type="SUPFAM" id="SSF64307">
    <property type="entry name" value="SirA-like"/>
    <property type="match status" value="1"/>
</dbReference>